<evidence type="ECO:0000313" key="3">
    <source>
        <dbReference type="EMBL" id="KFI53086.1"/>
    </source>
</evidence>
<dbReference type="eggNOG" id="COG2801">
    <property type="taxonomic scope" value="Bacteria"/>
</dbReference>
<evidence type="ECO:0000313" key="4">
    <source>
        <dbReference type="Proteomes" id="UP000029108"/>
    </source>
</evidence>
<comment type="function">
    <text evidence="1">Involved in the transposition of the insertion sequence.</text>
</comment>
<dbReference type="GO" id="GO:0003676">
    <property type="term" value="F:nucleic acid binding"/>
    <property type="evidence" value="ECO:0007669"/>
    <property type="project" value="InterPro"/>
</dbReference>
<dbReference type="NCBIfam" id="NF033516">
    <property type="entry name" value="transpos_IS3"/>
    <property type="match status" value="1"/>
</dbReference>
<accession>A0A087A2T6</accession>
<dbReference type="PROSITE" id="PS50994">
    <property type="entry name" value="INTEGRASE"/>
    <property type="match status" value="1"/>
</dbReference>
<keyword evidence="4" id="KW-1185">Reference proteome</keyword>
<dbReference type="STRING" id="1437608.GCA_000771645_02354"/>
<dbReference type="GO" id="GO:0015074">
    <property type="term" value="P:DNA integration"/>
    <property type="evidence" value="ECO:0007669"/>
    <property type="project" value="InterPro"/>
</dbReference>
<sequence length="310" mass="35160">MKAAYIDAFRDRFGVGPICRVLSAALDCGFLTARGYRMFKRRPVSRMGARHEALARDITVIREDEFMRVYGYRKVWHQLIRQGWDPREVGRDQVARIMRGLGFQGVRGGRRPVTTVPAKGRGGRLDLVERKFAALAPNRLHVADITYVRLADGSFAYVAFVTDAYARRIVGWATASTMRTEELPLQALEQAVVWARCHGGADGCVHHSDHGSQYISLVYSTHVADAGMLPSTGTVGDSYDNALAERTNNTYKRELIWVNKPYRSVAELEYATMRWVSWYNSKRLHASLGYRTPEQVENEYYQKQMAQAVS</sequence>
<dbReference type="InterPro" id="IPR012337">
    <property type="entry name" value="RNaseH-like_sf"/>
</dbReference>
<evidence type="ECO:0000256" key="1">
    <source>
        <dbReference type="ARBA" id="ARBA00002286"/>
    </source>
</evidence>
<feature type="domain" description="Integrase catalytic" evidence="2">
    <location>
        <begin position="133"/>
        <end position="301"/>
    </location>
</feature>
<dbReference type="Gene3D" id="3.30.420.10">
    <property type="entry name" value="Ribonuclease H-like superfamily/Ribonuclease H"/>
    <property type="match status" value="1"/>
</dbReference>
<protein>
    <submittedName>
        <fullName evidence="3">Transposase subunit B</fullName>
    </submittedName>
</protein>
<dbReference type="InterPro" id="IPR025948">
    <property type="entry name" value="HTH-like_dom"/>
</dbReference>
<dbReference type="InterPro" id="IPR050900">
    <property type="entry name" value="Transposase_IS3/IS150/IS904"/>
</dbReference>
<dbReference type="PANTHER" id="PTHR46889:SF4">
    <property type="entry name" value="TRANSPOSASE INSO FOR INSERTION SEQUENCE ELEMENT IS911B-RELATED"/>
    <property type="match status" value="1"/>
</dbReference>
<dbReference type="InterPro" id="IPR001584">
    <property type="entry name" value="Integrase_cat-core"/>
</dbReference>
<dbReference type="Pfam" id="PF13683">
    <property type="entry name" value="rve_3"/>
    <property type="match status" value="1"/>
</dbReference>
<gene>
    <name evidence="3" type="ORF">BBIA_1062</name>
</gene>
<comment type="caution">
    <text evidence="3">The sequence shown here is derived from an EMBL/GenBank/DDBJ whole genome shotgun (WGS) entry which is preliminary data.</text>
</comment>
<dbReference type="AlphaFoldDB" id="A0A087A2T6"/>
<dbReference type="EMBL" id="JGYN01000003">
    <property type="protein sequence ID" value="KFI53086.1"/>
    <property type="molecule type" value="Genomic_DNA"/>
</dbReference>
<evidence type="ECO:0000259" key="2">
    <source>
        <dbReference type="PROSITE" id="PS50994"/>
    </source>
</evidence>
<dbReference type="InterPro" id="IPR036397">
    <property type="entry name" value="RNaseH_sf"/>
</dbReference>
<dbReference type="SUPFAM" id="SSF53098">
    <property type="entry name" value="Ribonuclease H-like"/>
    <property type="match status" value="1"/>
</dbReference>
<name>A0A087A2T6_9BIFI</name>
<organism evidence="3 4">
    <name type="scientific">Bifidobacterium biavatii DSM 23969</name>
    <dbReference type="NCBI Taxonomy" id="1437608"/>
    <lineage>
        <taxon>Bacteria</taxon>
        <taxon>Bacillati</taxon>
        <taxon>Actinomycetota</taxon>
        <taxon>Actinomycetes</taxon>
        <taxon>Bifidobacteriales</taxon>
        <taxon>Bifidobacteriaceae</taxon>
        <taxon>Bifidobacterium</taxon>
    </lineage>
</organism>
<proteinExistence type="predicted"/>
<dbReference type="PANTHER" id="PTHR46889">
    <property type="entry name" value="TRANSPOSASE INSF FOR INSERTION SEQUENCE IS3B-RELATED"/>
    <property type="match status" value="1"/>
</dbReference>
<dbReference type="Proteomes" id="UP000029108">
    <property type="component" value="Unassembled WGS sequence"/>
</dbReference>
<reference evidence="3 4" key="1">
    <citation type="submission" date="2014-03" db="EMBL/GenBank/DDBJ databases">
        <title>Genomics of Bifidobacteria.</title>
        <authorList>
            <person name="Ventura M."/>
            <person name="Milani C."/>
            <person name="Lugli G.A."/>
        </authorList>
    </citation>
    <scope>NUCLEOTIDE SEQUENCE [LARGE SCALE GENOMIC DNA]</scope>
    <source>
        <strain evidence="3 4">DSM 23969</strain>
    </source>
</reference>
<dbReference type="Pfam" id="PF13276">
    <property type="entry name" value="HTH_21"/>
    <property type="match status" value="1"/>
</dbReference>
<dbReference type="InterPro" id="IPR048020">
    <property type="entry name" value="Transpos_IS3"/>
</dbReference>